<keyword evidence="14" id="KW-0472">Membrane</keyword>
<keyword evidence="11" id="KW-0528">Neurotoxin</keyword>
<proteinExistence type="inferred from homology"/>
<evidence type="ECO:0000256" key="3">
    <source>
        <dbReference type="ARBA" id="ARBA00009262"/>
    </source>
</evidence>
<evidence type="ECO:0000256" key="4">
    <source>
        <dbReference type="ARBA" id="ARBA00022483"/>
    </source>
</evidence>
<dbReference type="InterPro" id="IPR036770">
    <property type="entry name" value="Ankyrin_rpt-contain_sf"/>
</dbReference>
<dbReference type="PROSITE" id="PS52044">
    <property type="entry name" value="VLRF1"/>
    <property type="match status" value="1"/>
</dbReference>
<keyword evidence="11" id="KW-0638">Presynaptic neurotoxin</keyword>
<dbReference type="InterPro" id="IPR047139">
    <property type="entry name" value="ANKZ1/VMS1"/>
</dbReference>
<feature type="active site" evidence="16">
    <location>
        <position position="394"/>
    </location>
</feature>
<keyword evidence="11" id="KW-0800">Toxin</keyword>
<evidence type="ECO:0000256" key="8">
    <source>
        <dbReference type="ARBA" id="ARBA00022737"/>
    </source>
</evidence>
<protein>
    <submittedName>
        <fullName evidence="19">ANKZF1</fullName>
    </submittedName>
</protein>
<dbReference type="PANTHER" id="PTHR16036">
    <property type="entry name" value="ANKYRIN REPEAT AND ZINC FINGER DOMAIN-CONTAINING PROTEIN 1"/>
    <property type="match status" value="1"/>
</dbReference>
<feature type="region of interest" description="Disordered" evidence="17">
    <location>
        <begin position="563"/>
        <end position="585"/>
    </location>
</feature>
<dbReference type="Proteomes" id="UP001235939">
    <property type="component" value="Chromosome 19"/>
</dbReference>
<keyword evidence="9 16" id="KW-0255">Endonuclease</keyword>
<dbReference type="Pfam" id="PF00023">
    <property type="entry name" value="Ank"/>
    <property type="match status" value="1"/>
</dbReference>
<keyword evidence="8" id="KW-0677">Repeat</keyword>
<dbReference type="EMBL" id="CP092881">
    <property type="protein sequence ID" value="UYV81081.1"/>
    <property type="molecule type" value="Genomic_DNA"/>
</dbReference>
<comment type="subcellular location">
    <subcellularLocation>
        <location evidence="2">Cytoplasm</location>
    </subcellularLocation>
    <subcellularLocation>
        <location evidence="1">Target cell membrane</location>
    </subcellularLocation>
</comment>
<dbReference type="SMART" id="SM00248">
    <property type="entry name" value="ANK"/>
    <property type="match status" value="1"/>
</dbReference>
<comment type="domain">
    <text evidence="16">The VLRF1 domain mediates binding to the 60S ribosomal subunit.</text>
</comment>
<dbReference type="PROSITE" id="PS50088">
    <property type="entry name" value="ANK_REPEAT"/>
    <property type="match status" value="1"/>
</dbReference>
<feature type="region of interest" description="Disordered" evidence="17">
    <location>
        <begin position="104"/>
        <end position="126"/>
    </location>
</feature>
<evidence type="ECO:0000256" key="5">
    <source>
        <dbReference type="ARBA" id="ARBA00022490"/>
    </source>
</evidence>
<feature type="repeat" description="ANK" evidence="15">
    <location>
        <begin position="619"/>
        <end position="651"/>
    </location>
</feature>
<keyword evidence="7 16" id="KW-0540">Nuclease</keyword>
<organism evidence="19 20">
    <name type="scientific">Cordylochernes scorpioides</name>
    <dbReference type="NCBI Taxonomy" id="51811"/>
    <lineage>
        <taxon>Eukaryota</taxon>
        <taxon>Metazoa</taxon>
        <taxon>Ecdysozoa</taxon>
        <taxon>Arthropoda</taxon>
        <taxon>Chelicerata</taxon>
        <taxon>Arachnida</taxon>
        <taxon>Pseudoscorpiones</taxon>
        <taxon>Cheliferoidea</taxon>
        <taxon>Chernetidae</taxon>
        <taxon>Cordylochernes</taxon>
    </lineage>
</organism>
<dbReference type="SUPFAM" id="SSF48403">
    <property type="entry name" value="Ankyrin repeat"/>
    <property type="match status" value="1"/>
</dbReference>
<evidence type="ECO:0000256" key="17">
    <source>
        <dbReference type="SAM" id="MobiDB-lite"/>
    </source>
</evidence>
<dbReference type="PROSITE" id="PS50297">
    <property type="entry name" value="ANK_REP_REGION"/>
    <property type="match status" value="1"/>
</dbReference>
<gene>
    <name evidence="19" type="ORF">LAZ67_19002719</name>
</gene>
<dbReference type="InterPro" id="IPR036691">
    <property type="entry name" value="Endo/exonu/phosph_ase_sf"/>
</dbReference>
<evidence type="ECO:0000256" key="11">
    <source>
        <dbReference type="ARBA" id="ARBA00023028"/>
    </source>
</evidence>
<dbReference type="Gene3D" id="3.60.10.10">
    <property type="entry name" value="Endonuclease/exonuclease/phosphatase"/>
    <property type="match status" value="1"/>
</dbReference>
<evidence type="ECO:0000313" key="20">
    <source>
        <dbReference type="Proteomes" id="UP001235939"/>
    </source>
</evidence>
<keyword evidence="5 16" id="KW-0963">Cytoplasm</keyword>
<feature type="domain" description="VLRF1" evidence="18">
    <location>
        <begin position="346"/>
        <end position="509"/>
    </location>
</feature>
<reference evidence="19 20" key="1">
    <citation type="submission" date="2022-01" db="EMBL/GenBank/DDBJ databases">
        <title>A chromosomal length assembly of Cordylochernes scorpioides.</title>
        <authorList>
            <person name="Zeh D."/>
            <person name="Zeh J."/>
        </authorList>
    </citation>
    <scope>NUCLEOTIDE SEQUENCE [LARGE SCALE GENOMIC DNA]</scope>
    <source>
        <strain evidence="19">IN4F17</strain>
        <tissue evidence="19">Whole Body</tissue>
    </source>
</reference>
<evidence type="ECO:0000256" key="10">
    <source>
        <dbReference type="ARBA" id="ARBA00022801"/>
    </source>
</evidence>
<feature type="non-terminal residue" evidence="19">
    <location>
        <position position="735"/>
    </location>
</feature>
<evidence type="ECO:0000256" key="2">
    <source>
        <dbReference type="ARBA" id="ARBA00004496"/>
    </source>
</evidence>
<feature type="region of interest" description="Disordered" evidence="17">
    <location>
        <begin position="388"/>
        <end position="414"/>
    </location>
</feature>
<keyword evidence="20" id="KW-1185">Reference proteome</keyword>
<dbReference type="InterPro" id="IPR041175">
    <property type="entry name" value="VLRF1/Vms1"/>
</dbReference>
<evidence type="ECO:0000256" key="15">
    <source>
        <dbReference type="PROSITE-ProRule" id="PRU00023"/>
    </source>
</evidence>
<evidence type="ECO:0000256" key="14">
    <source>
        <dbReference type="ARBA" id="ARBA00023298"/>
    </source>
</evidence>
<dbReference type="Gene3D" id="1.25.40.20">
    <property type="entry name" value="Ankyrin repeat-containing domain"/>
    <property type="match status" value="1"/>
</dbReference>
<keyword evidence="13" id="KW-0175">Coiled coil</keyword>
<evidence type="ECO:0000256" key="12">
    <source>
        <dbReference type="ARBA" id="ARBA00023043"/>
    </source>
</evidence>
<keyword evidence="10 16" id="KW-0378">Hydrolase</keyword>
<dbReference type="PANTHER" id="PTHR16036:SF2">
    <property type="entry name" value="TRNA ENDONUCLEASE ANKZF1"/>
    <property type="match status" value="1"/>
</dbReference>
<accession>A0ABY6LIW0</accession>
<feature type="compositionally biased region" description="Basic residues" evidence="17">
    <location>
        <begin position="571"/>
        <end position="580"/>
    </location>
</feature>
<evidence type="ECO:0000259" key="18">
    <source>
        <dbReference type="PROSITE" id="PS52044"/>
    </source>
</evidence>
<dbReference type="SUPFAM" id="SSF56219">
    <property type="entry name" value="DNase I-like"/>
    <property type="match status" value="1"/>
</dbReference>
<evidence type="ECO:0000256" key="1">
    <source>
        <dbReference type="ARBA" id="ARBA00004175"/>
    </source>
</evidence>
<dbReference type="Pfam" id="PF18826">
    <property type="entry name" value="bVLRF1"/>
    <property type="match status" value="2"/>
</dbReference>
<evidence type="ECO:0000256" key="16">
    <source>
        <dbReference type="PROSITE-ProRule" id="PRU01389"/>
    </source>
</evidence>
<keyword evidence="6" id="KW-1052">Target cell membrane</keyword>
<dbReference type="InterPro" id="IPR002110">
    <property type="entry name" value="Ankyrin_rpt"/>
</dbReference>
<keyword evidence="12 15" id="KW-0040">ANK repeat</keyword>
<feature type="compositionally biased region" description="Basic and acidic residues" evidence="17">
    <location>
        <begin position="694"/>
        <end position="708"/>
    </location>
</feature>
<feature type="region of interest" description="Disordered" evidence="17">
    <location>
        <begin position="683"/>
        <end position="720"/>
    </location>
</feature>
<evidence type="ECO:0000256" key="7">
    <source>
        <dbReference type="ARBA" id="ARBA00022722"/>
    </source>
</evidence>
<comment type="similarity">
    <text evidence="3 16">Belongs to the ANKZF1/VMS1 family.</text>
</comment>
<name>A0ABY6LIW0_9ARAC</name>
<keyword evidence="4" id="KW-0268">Exocytosis</keyword>
<evidence type="ECO:0000256" key="9">
    <source>
        <dbReference type="ARBA" id="ARBA00022759"/>
    </source>
</evidence>
<evidence type="ECO:0000256" key="6">
    <source>
        <dbReference type="ARBA" id="ARBA00022537"/>
    </source>
</evidence>
<keyword evidence="14" id="KW-1053">Target membrane</keyword>
<evidence type="ECO:0000256" key="13">
    <source>
        <dbReference type="ARBA" id="ARBA00023054"/>
    </source>
</evidence>
<evidence type="ECO:0000313" key="19">
    <source>
        <dbReference type="EMBL" id="UYV81081.1"/>
    </source>
</evidence>
<sequence>MVSAGDVSSFLSPLNHIRVSSLLMVSAGDVSSFLSPLNHIRVSSLLMVSAGDVFSFLSPLNHIRSSSMWSMCVWCWKTKLQSLPSDTHWIAFLKFFKLSKKLCPREESPPTTSDSEEEEEQPRPLQRNHRHAKIFLMNQHQNVISLYQATVYGRNYFNGGNDSQTTRDIRNEYLRLRGHTLDTITKQAVKFCDDATDAGQLIVTNINCQSLSAHAADIETDTVIPRSDYLVLTETWMRDTCEPTPIKGYECVSRENNRPNSDTNAAGGVAIYRKLSSTSTAEVFQVAITDVTSVIKTKGDMCMTEVTCFAANTSFKFILGAVYIHPGASMQDIGMLLWQGLGPYIHNSQYVPPFVQIDSSIPILLCGDFNKTGEVEVHKTFHRYTVRAKQGGGQRAKDNQSGLSQPKSAGASLRRKNEQALEKEYIYVIPLTHPWWPQEIQELLQEWADRLSQCDRIFLRAAGHNQAVFYSGPTPIFKKGDPRIRTIPFSTKKPTFAETQRAHRLLASIEVHPRAVPEPVSAETIVEDKPETIVEDKAETIVEDKAETIVEDKAETIVEDKVEAKKSETKGKKKPKKPKAKKDVESELIQACRTMDWNKAAEHVAGGSQTDLDSKDSSTGDTALHLAAQHGRGDLVHQLMEAGANPGVRNQKNQAPYDTACDKDTRNVFRRFMAQFPDKYDYSLAKIPPPLTEEQERLKSERNAERNREKKKKQKLKKSEEEQCKAFLALADSEK</sequence>